<dbReference type="PANTHER" id="PTHR48106">
    <property type="entry name" value="QUINONE OXIDOREDUCTASE PIG3-RELATED"/>
    <property type="match status" value="1"/>
</dbReference>
<dbReference type="InterPro" id="IPR013154">
    <property type="entry name" value="ADH-like_N"/>
</dbReference>
<proteinExistence type="predicted"/>
<accession>A0A191YVE9</accession>
<gene>
    <name evidence="5" type="ORF">PMA3_16710</name>
</gene>
<dbReference type="SUPFAM" id="SSF50129">
    <property type="entry name" value="GroES-like"/>
    <property type="match status" value="1"/>
</dbReference>
<dbReference type="Proteomes" id="UP000078354">
    <property type="component" value="Chromosome"/>
</dbReference>
<feature type="compositionally biased region" description="Polar residues" evidence="3">
    <location>
        <begin position="81"/>
        <end position="91"/>
    </location>
</feature>
<keyword evidence="6" id="KW-1185">Reference proteome</keyword>
<evidence type="ECO:0000256" key="3">
    <source>
        <dbReference type="SAM" id="MobiDB-lite"/>
    </source>
</evidence>
<dbReference type="GO" id="GO:0005829">
    <property type="term" value="C:cytosol"/>
    <property type="evidence" value="ECO:0007669"/>
    <property type="project" value="TreeGrafter"/>
</dbReference>
<keyword evidence="2" id="KW-0560">Oxidoreductase</keyword>
<dbReference type="PANTHER" id="PTHR48106:SF13">
    <property type="entry name" value="QUINONE OXIDOREDUCTASE-RELATED"/>
    <property type="match status" value="1"/>
</dbReference>
<dbReference type="KEGG" id="psil:PMA3_16710"/>
<dbReference type="AlphaFoldDB" id="A0A191YVE9"/>
<reference evidence="5 6" key="1">
    <citation type="journal article" date="2018" name="Syst. Appl. Microbiol.">
        <title>Pseudomonas silesiensis sp. nov. strain A3T isolated from a biological pesticide sewage treatment plant and analysis of the complete genome sequence.</title>
        <authorList>
            <person name="Kaminski M.A."/>
            <person name="Furmanczyk E.M."/>
            <person name="Sobczak A."/>
            <person name="Dziembowski A."/>
            <person name="Lipinski L."/>
        </authorList>
    </citation>
    <scope>NUCLEOTIDE SEQUENCE [LARGE SCALE GENOMIC DNA]</scope>
    <source>
        <strain evidence="5 6">A3</strain>
    </source>
</reference>
<evidence type="ECO:0000259" key="4">
    <source>
        <dbReference type="Pfam" id="PF08240"/>
    </source>
</evidence>
<dbReference type="GO" id="GO:0003960">
    <property type="term" value="F:quinone reductase (NADPH) activity"/>
    <property type="evidence" value="ECO:0007669"/>
    <property type="project" value="TreeGrafter"/>
</dbReference>
<protein>
    <recommendedName>
        <fullName evidence="4">Alcohol dehydrogenase-like N-terminal domain-containing protein</fullName>
    </recommendedName>
</protein>
<evidence type="ECO:0000313" key="6">
    <source>
        <dbReference type="Proteomes" id="UP000078354"/>
    </source>
</evidence>
<evidence type="ECO:0000313" key="5">
    <source>
        <dbReference type="EMBL" id="ANJ56701.1"/>
    </source>
</evidence>
<dbReference type="GO" id="GO:0070402">
    <property type="term" value="F:NADPH binding"/>
    <property type="evidence" value="ECO:0007669"/>
    <property type="project" value="TreeGrafter"/>
</dbReference>
<feature type="domain" description="Alcohol dehydrogenase-like N-terminal" evidence="4">
    <location>
        <begin position="29"/>
        <end position="75"/>
    </location>
</feature>
<dbReference type="Pfam" id="PF08240">
    <property type="entry name" value="ADH_N"/>
    <property type="match status" value="1"/>
</dbReference>
<keyword evidence="1" id="KW-0521">NADP</keyword>
<evidence type="ECO:0000256" key="1">
    <source>
        <dbReference type="ARBA" id="ARBA00022857"/>
    </source>
</evidence>
<feature type="region of interest" description="Disordered" evidence="3">
    <location>
        <begin position="71"/>
        <end position="91"/>
    </location>
</feature>
<evidence type="ECO:0000256" key="2">
    <source>
        <dbReference type="ARBA" id="ARBA00023002"/>
    </source>
</evidence>
<dbReference type="EMBL" id="CP014870">
    <property type="protein sequence ID" value="ANJ56701.1"/>
    <property type="molecule type" value="Genomic_DNA"/>
</dbReference>
<sequence>MVSTVVIHETGGPEVLRFEHSTAQAPGVGEVWLEQKAIGLNPLDLSQRSGAVLVPLPCGLGLEGAGQVTAIGPGVGPPIDQGTQHHGQQRQ</sequence>
<dbReference type="InterPro" id="IPR011032">
    <property type="entry name" value="GroES-like_sf"/>
</dbReference>
<dbReference type="GO" id="GO:0035925">
    <property type="term" value="F:mRNA 3'-UTR AU-rich region binding"/>
    <property type="evidence" value="ECO:0007669"/>
    <property type="project" value="TreeGrafter"/>
</dbReference>
<organism evidence="5 6">
    <name type="scientific">Pseudomonas silesiensis</name>
    <dbReference type="NCBI Taxonomy" id="1853130"/>
    <lineage>
        <taxon>Bacteria</taxon>
        <taxon>Pseudomonadati</taxon>
        <taxon>Pseudomonadota</taxon>
        <taxon>Gammaproteobacteria</taxon>
        <taxon>Pseudomonadales</taxon>
        <taxon>Pseudomonadaceae</taxon>
        <taxon>Pseudomonas</taxon>
    </lineage>
</organism>
<dbReference type="STRING" id="1853130.PMA3_16710"/>
<name>A0A191YVE9_9PSED</name>
<dbReference type="Gene3D" id="3.90.180.10">
    <property type="entry name" value="Medium-chain alcohol dehydrogenases, catalytic domain"/>
    <property type="match status" value="1"/>
</dbReference>